<dbReference type="CDD" id="cd00086">
    <property type="entry name" value="homeodomain"/>
    <property type="match status" value="1"/>
</dbReference>
<dbReference type="Proteomes" id="UP000799438">
    <property type="component" value="Unassembled WGS sequence"/>
</dbReference>
<name>A0A6A6B6U2_9PEZI</name>
<feature type="domain" description="Homeobox" evidence="8">
    <location>
        <begin position="38"/>
        <end position="98"/>
    </location>
</feature>
<keyword evidence="3 5" id="KW-0371">Homeobox</keyword>
<dbReference type="RefSeq" id="XP_033394420.1">
    <property type="nucleotide sequence ID" value="XM_033547206.1"/>
</dbReference>
<dbReference type="InterPro" id="IPR009057">
    <property type="entry name" value="Homeodomain-like_sf"/>
</dbReference>
<dbReference type="GO" id="GO:0000981">
    <property type="term" value="F:DNA-binding transcription factor activity, RNA polymerase II-specific"/>
    <property type="evidence" value="ECO:0007669"/>
    <property type="project" value="InterPro"/>
</dbReference>
<dbReference type="GeneID" id="54304713"/>
<evidence type="ECO:0000256" key="5">
    <source>
        <dbReference type="PROSITE-ProRule" id="PRU00108"/>
    </source>
</evidence>
<evidence type="ECO:0000256" key="1">
    <source>
        <dbReference type="ARBA" id="ARBA00004123"/>
    </source>
</evidence>
<keyword evidence="4 5" id="KW-0539">Nucleus</keyword>
<dbReference type="InterPro" id="IPR017970">
    <property type="entry name" value="Homeobox_CS"/>
</dbReference>
<evidence type="ECO:0000256" key="2">
    <source>
        <dbReference type="ARBA" id="ARBA00023125"/>
    </source>
</evidence>
<dbReference type="PANTHER" id="PTHR24324">
    <property type="entry name" value="HOMEOBOX PROTEIN HHEX"/>
    <property type="match status" value="1"/>
</dbReference>
<dbReference type="SUPFAM" id="SSF46689">
    <property type="entry name" value="Homeodomain-like"/>
    <property type="match status" value="1"/>
</dbReference>
<dbReference type="PROSITE" id="PS50071">
    <property type="entry name" value="HOMEOBOX_2"/>
    <property type="match status" value="1"/>
</dbReference>
<gene>
    <name evidence="9" type="ORF">K452DRAFT_83386</name>
</gene>
<dbReference type="InterPro" id="IPR051000">
    <property type="entry name" value="Homeobox_DNA-bind_prot"/>
</dbReference>
<dbReference type="OrthoDB" id="6159439at2759"/>
<keyword evidence="10" id="KW-1185">Reference proteome</keyword>
<dbReference type="Pfam" id="PF24818">
    <property type="entry name" value="PH_TRF2_HOY1"/>
    <property type="match status" value="1"/>
</dbReference>
<reference evidence="9" key="1">
    <citation type="journal article" date="2020" name="Stud. Mycol.">
        <title>101 Dothideomycetes genomes: a test case for predicting lifestyles and emergence of pathogens.</title>
        <authorList>
            <person name="Haridas S."/>
            <person name="Albert R."/>
            <person name="Binder M."/>
            <person name="Bloem J."/>
            <person name="Labutti K."/>
            <person name="Salamov A."/>
            <person name="Andreopoulos B."/>
            <person name="Baker S."/>
            <person name="Barry K."/>
            <person name="Bills G."/>
            <person name="Bluhm B."/>
            <person name="Cannon C."/>
            <person name="Castanera R."/>
            <person name="Culley D."/>
            <person name="Daum C."/>
            <person name="Ezra D."/>
            <person name="Gonzalez J."/>
            <person name="Henrissat B."/>
            <person name="Kuo A."/>
            <person name="Liang C."/>
            <person name="Lipzen A."/>
            <person name="Lutzoni F."/>
            <person name="Magnuson J."/>
            <person name="Mondo S."/>
            <person name="Nolan M."/>
            <person name="Ohm R."/>
            <person name="Pangilinan J."/>
            <person name="Park H.-J."/>
            <person name="Ramirez L."/>
            <person name="Alfaro M."/>
            <person name="Sun H."/>
            <person name="Tritt A."/>
            <person name="Yoshinaga Y."/>
            <person name="Zwiers L.-H."/>
            <person name="Turgeon B."/>
            <person name="Goodwin S."/>
            <person name="Spatafora J."/>
            <person name="Crous P."/>
            <person name="Grigoriev I."/>
        </authorList>
    </citation>
    <scope>NUCLEOTIDE SEQUENCE</scope>
    <source>
        <strain evidence="9">CBS 121167</strain>
    </source>
</reference>
<evidence type="ECO:0000256" key="7">
    <source>
        <dbReference type="SAM" id="MobiDB-lite"/>
    </source>
</evidence>
<dbReference type="Pfam" id="PF00046">
    <property type="entry name" value="Homeodomain"/>
    <property type="match status" value="1"/>
</dbReference>
<protein>
    <recommendedName>
        <fullName evidence="8">Homeobox domain-containing protein</fullName>
    </recommendedName>
</protein>
<sequence length="591" mass="64559">MQSAGAPTMNSTPSPAASATTQSSASRRPPRKSTLTQQQKNQKRQRATQDQLVTLEMEFNKNPTPTAIVRERIAQEINMTERSVQIWFQNRRAKIKNIAKKSIESGEDCNDIPESMRRYLALQAMESGKGLGRDFLGRTGGMASYGSGMLLNTETSSSKVVIHHFACRSLSIGSWRRVGQSAMDLVIFYSPEKCCVTYYINNDSAGYKIEYPFSYIKNISLELGDQNAAEGASQRPGGLIVELTRPPNFFMDSSGSGGFYQCGDFTEDQQASQVLVHHLGGHPKVLSGQLAKLVSLESFQNRHNFFDPNAFAVSAPVSPVNHRPASQPNHFVHPHNPASAYHQPNPFEMGGGLQPQRGHKRQRSRSVPVAMDFSMLRQNPMPSFLIQPEPSSYPAAPYTPQQEIFAPIPQHHNMNGPIGPQLSIDTSAGYGMDYRQYPMSATTANSPSDYGTPGFFTSNPGPDNVPAANFSTPYSVPYLSPLPDQSSIPQASVSPLSAMSHGDPIIANQSPPLTSLGRASSADLYPMAHESAVSDDGMSLSEMYSKQSLSLPFRSPLDDSAIEDLDMSNLVSFGTIDPSSLSPENHQQQTM</sequence>
<dbReference type="InterPro" id="IPR001356">
    <property type="entry name" value="HD"/>
</dbReference>
<dbReference type="GO" id="GO:0000978">
    <property type="term" value="F:RNA polymerase II cis-regulatory region sequence-specific DNA binding"/>
    <property type="evidence" value="ECO:0007669"/>
    <property type="project" value="TreeGrafter"/>
</dbReference>
<feature type="region of interest" description="Disordered" evidence="7">
    <location>
        <begin position="1"/>
        <end position="48"/>
    </location>
</feature>
<dbReference type="InterPro" id="IPR057939">
    <property type="entry name" value="TRF2_HOY1_PH"/>
</dbReference>
<dbReference type="GO" id="GO:0005634">
    <property type="term" value="C:nucleus"/>
    <property type="evidence" value="ECO:0007669"/>
    <property type="project" value="UniProtKB-SubCell"/>
</dbReference>
<proteinExistence type="predicted"/>
<feature type="compositionally biased region" description="Low complexity" evidence="7">
    <location>
        <begin position="1"/>
        <end position="26"/>
    </location>
</feature>
<evidence type="ECO:0000313" key="10">
    <source>
        <dbReference type="Proteomes" id="UP000799438"/>
    </source>
</evidence>
<evidence type="ECO:0000313" key="9">
    <source>
        <dbReference type="EMBL" id="KAF2138707.1"/>
    </source>
</evidence>
<dbReference type="GO" id="GO:0030154">
    <property type="term" value="P:cell differentiation"/>
    <property type="evidence" value="ECO:0007669"/>
    <property type="project" value="TreeGrafter"/>
</dbReference>
<evidence type="ECO:0000256" key="3">
    <source>
        <dbReference type="ARBA" id="ARBA00023155"/>
    </source>
</evidence>
<dbReference type="EMBL" id="ML995495">
    <property type="protein sequence ID" value="KAF2138707.1"/>
    <property type="molecule type" value="Genomic_DNA"/>
</dbReference>
<organism evidence="9 10">
    <name type="scientific">Aplosporella prunicola CBS 121167</name>
    <dbReference type="NCBI Taxonomy" id="1176127"/>
    <lineage>
        <taxon>Eukaryota</taxon>
        <taxon>Fungi</taxon>
        <taxon>Dikarya</taxon>
        <taxon>Ascomycota</taxon>
        <taxon>Pezizomycotina</taxon>
        <taxon>Dothideomycetes</taxon>
        <taxon>Dothideomycetes incertae sedis</taxon>
        <taxon>Botryosphaeriales</taxon>
        <taxon>Aplosporellaceae</taxon>
        <taxon>Aplosporella</taxon>
    </lineage>
</organism>
<feature type="DNA-binding region" description="Homeobox" evidence="5">
    <location>
        <begin position="40"/>
        <end position="99"/>
    </location>
</feature>
<dbReference type="PANTHER" id="PTHR24324:SF5">
    <property type="entry name" value="HEMATOPOIETICALLY-EXPRESSED HOMEOBOX PROTEIN HHEX"/>
    <property type="match status" value="1"/>
</dbReference>
<keyword evidence="2 5" id="KW-0238">DNA-binding</keyword>
<evidence type="ECO:0000256" key="4">
    <source>
        <dbReference type="ARBA" id="ARBA00023242"/>
    </source>
</evidence>
<accession>A0A6A6B6U2</accession>
<dbReference type="Gene3D" id="1.10.10.60">
    <property type="entry name" value="Homeodomain-like"/>
    <property type="match status" value="1"/>
</dbReference>
<dbReference type="PROSITE" id="PS00027">
    <property type="entry name" value="HOMEOBOX_1"/>
    <property type="match status" value="1"/>
</dbReference>
<evidence type="ECO:0000256" key="6">
    <source>
        <dbReference type="RuleBase" id="RU000682"/>
    </source>
</evidence>
<comment type="subcellular location">
    <subcellularLocation>
        <location evidence="1 5 6">Nucleus</location>
    </subcellularLocation>
</comment>
<evidence type="ECO:0000259" key="8">
    <source>
        <dbReference type="PROSITE" id="PS50071"/>
    </source>
</evidence>
<dbReference type="AlphaFoldDB" id="A0A6A6B6U2"/>
<dbReference type="SMART" id="SM00389">
    <property type="entry name" value="HOX"/>
    <property type="match status" value="1"/>
</dbReference>